<dbReference type="HOGENOM" id="CLU_2783403_0_0_1"/>
<keyword evidence="2" id="KW-1185">Reference proteome</keyword>
<organism evidence="1">
    <name type="scientific">Oryza brachyantha</name>
    <name type="common">malo sina</name>
    <dbReference type="NCBI Taxonomy" id="4533"/>
    <lineage>
        <taxon>Eukaryota</taxon>
        <taxon>Viridiplantae</taxon>
        <taxon>Streptophyta</taxon>
        <taxon>Embryophyta</taxon>
        <taxon>Tracheophyta</taxon>
        <taxon>Spermatophyta</taxon>
        <taxon>Magnoliopsida</taxon>
        <taxon>Liliopsida</taxon>
        <taxon>Poales</taxon>
        <taxon>Poaceae</taxon>
        <taxon>BOP clade</taxon>
        <taxon>Oryzoideae</taxon>
        <taxon>Oryzeae</taxon>
        <taxon>Oryzinae</taxon>
        <taxon>Oryza</taxon>
    </lineage>
</organism>
<proteinExistence type="predicted"/>
<accession>J3N461</accession>
<evidence type="ECO:0000313" key="1">
    <source>
        <dbReference type="EnsemblPlants" id="OB10G23090.1"/>
    </source>
</evidence>
<dbReference type="AlphaFoldDB" id="J3N461"/>
<sequence length="69" mass="8288">LGLKYDSFSYLELPQTLKPSLIAQQHQQHVCNHTLNMMLLIHRKTDQNFPFKSYRQLVTNKERFFFSTD</sequence>
<name>J3N461_ORYBR</name>
<dbReference type="EnsemblPlants" id="OB10G23090.1">
    <property type="protein sequence ID" value="OB10G23090.1"/>
    <property type="gene ID" value="OB10G23090"/>
</dbReference>
<protein>
    <submittedName>
        <fullName evidence="1">Uncharacterized protein</fullName>
    </submittedName>
</protein>
<dbReference type="Gramene" id="OB10G23090.1">
    <property type="protein sequence ID" value="OB10G23090.1"/>
    <property type="gene ID" value="OB10G23090"/>
</dbReference>
<dbReference type="Proteomes" id="UP000006038">
    <property type="component" value="Chromosome 10"/>
</dbReference>
<reference evidence="1" key="2">
    <citation type="submission" date="2013-04" db="UniProtKB">
        <authorList>
            <consortium name="EnsemblPlants"/>
        </authorList>
    </citation>
    <scope>IDENTIFICATION</scope>
</reference>
<reference evidence="1" key="1">
    <citation type="journal article" date="2013" name="Nat. Commun.">
        <title>Whole-genome sequencing of Oryza brachyantha reveals mechanisms underlying Oryza genome evolution.</title>
        <authorList>
            <person name="Chen J."/>
            <person name="Huang Q."/>
            <person name="Gao D."/>
            <person name="Wang J."/>
            <person name="Lang Y."/>
            <person name="Liu T."/>
            <person name="Li B."/>
            <person name="Bai Z."/>
            <person name="Luis Goicoechea J."/>
            <person name="Liang C."/>
            <person name="Chen C."/>
            <person name="Zhang W."/>
            <person name="Sun S."/>
            <person name="Liao Y."/>
            <person name="Zhang X."/>
            <person name="Yang L."/>
            <person name="Song C."/>
            <person name="Wang M."/>
            <person name="Shi J."/>
            <person name="Liu G."/>
            <person name="Liu J."/>
            <person name="Zhou H."/>
            <person name="Zhou W."/>
            <person name="Yu Q."/>
            <person name="An N."/>
            <person name="Chen Y."/>
            <person name="Cai Q."/>
            <person name="Wang B."/>
            <person name="Liu B."/>
            <person name="Min J."/>
            <person name="Huang Y."/>
            <person name="Wu H."/>
            <person name="Li Z."/>
            <person name="Zhang Y."/>
            <person name="Yin Y."/>
            <person name="Song W."/>
            <person name="Jiang J."/>
            <person name="Jackson S.A."/>
            <person name="Wing R.A."/>
            <person name="Wang J."/>
            <person name="Chen M."/>
        </authorList>
    </citation>
    <scope>NUCLEOTIDE SEQUENCE [LARGE SCALE GENOMIC DNA]</scope>
    <source>
        <strain evidence="1">cv. IRGC 101232</strain>
    </source>
</reference>
<evidence type="ECO:0000313" key="2">
    <source>
        <dbReference type="Proteomes" id="UP000006038"/>
    </source>
</evidence>